<keyword evidence="6" id="KW-0496">Mitochondrion</keyword>
<dbReference type="GO" id="GO:0005739">
    <property type="term" value="C:mitochondrion"/>
    <property type="evidence" value="ECO:0007669"/>
    <property type="project" value="UniProtKB-SubCell"/>
</dbReference>
<protein>
    <submittedName>
        <fullName evidence="7">Uncharacterized protein</fullName>
    </submittedName>
</protein>
<dbReference type="Pfam" id="PF07955">
    <property type="entry name" value="DUF1687"/>
    <property type="match status" value="1"/>
</dbReference>
<evidence type="ECO:0000256" key="2">
    <source>
        <dbReference type="ARBA" id="ARBA00004173"/>
    </source>
</evidence>
<comment type="subcellular location">
    <subcellularLocation>
        <location evidence="2">Mitochondrion</location>
    </subcellularLocation>
</comment>
<keyword evidence="8" id="KW-1185">Reference proteome</keyword>
<dbReference type="InterPro" id="IPR036249">
    <property type="entry name" value="Thioredoxin-like_sf"/>
</dbReference>
<comment type="similarity">
    <text evidence="3">Belongs to the FMP46 family.</text>
</comment>
<evidence type="ECO:0000256" key="1">
    <source>
        <dbReference type="ARBA" id="ARBA00002963"/>
    </source>
</evidence>
<keyword evidence="4" id="KW-0809">Transit peptide</keyword>
<evidence type="ECO:0000256" key="5">
    <source>
        <dbReference type="ARBA" id="ARBA00023002"/>
    </source>
</evidence>
<dbReference type="OrthoDB" id="59229at2759"/>
<dbReference type="Gene3D" id="3.40.30.10">
    <property type="entry name" value="Glutaredoxin"/>
    <property type="match status" value="1"/>
</dbReference>
<comment type="function">
    <text evidence="1">Putative mitochondrial redox protein which could be involved in the reduction of small toxic molecules.</text>
</comment>
<organism evidence="7 8">
    <name type="scientific">Ophiocordyceps australis</name>
    <dbReference type="NCBI Taxonomy" id="1399860"/>
    <lineage>
        <taxon>Eukaryota</taxon>
        <taxon>Fungi</taxon>
        <taxon>Dikarya</taxon>
        <taxon>Ascomycota</taxon>
        <taxon>Pezizomycotina</taxon>
        <taxon>Sordariomycetes</taxon>
        <taxon>Hypocreomycetidae</taxon>
        <taxon>Hypocreales</taxon>
        <taxon>Ophiocordycipitaceae</taxon>
        <taxon>Ophiocordyceps</taxon>
    </lineage>
</organism>
<name>A0A2C5YEE1_9HYPO</name>
<evidence type="ECO:0000313" key="8">
    <source>
        <dbReference type="Proteomes" id="UP000226192"/>
    </source>
</evidence>
<evidence type="ECO:0000256" key="6">
    <source>
        <dbReference type="ARBA" id="ARBA00023128"/>
    </source>
</evidence>
<dbReference type="PANTHER" id="PTHR28071">
    <property type="entry name" value="REDOX PROTEIN FMP46, MITOCHONDRIAL-RELATED"/>
    <property type="match status" value="1"/>
</dbReference>
<evidence type="ECO:0000313" key="7">
    <source>
        <dbReference type="EMBL" id="PHH65241.1"/>
    </source>
</evidence>
<dbReference type="EMBL" id="NJET01000020">
    <property type="protein sequence ID" value="PHH65241.1"/>
    <property type="molecule type" value="Genomic_DNA"/>
</dbReference>
<sequence>MFNLGKTVDIVSVFVKPNCAASARVAYLVKQASASLQDRATNGHATGHGLHYDVSEREPFEYNLTQEMPTTAQLHTIFSYVNRSDIPNIVHGAKNRNEALKIYKQSKDSFIRPLTVDWNNGKVVTGDNESEILRLVFRRPRK</sequence>
<accession>A0A2C5YEE1</accession>
<proteinExistence type="inferred from homology"/>
<keyword evidence="5" id="KW-0560">Oxidoreductase</keyword>
<dbReference type="AlphaFoldDB" id="A0A2C5YEE1"/>
<dbReference type="SUPFAM" id="SSF52833">
    <property type="entry name" value="Thioredoxin-like"/>
    <property type="match status" value="1"/>
</dbReference>
<comment type="caution">
    <text evidence="7">The sequence shown here is derived from an EMBL/GenBank/DDBJ whole genome shotgun (WGS) entry which is preliminary data.</text>
</comment>
<dbReference type="PANTHER" id="PTHR28071:SF1">
    <property type="entry name" value="REDOX PROTEIN FMP46, MITOCHONDRIAL-RELATED"/>
    <property type="match status" value="1"/>
</dbReference>
<gene>
    <name evidence="7" type="ORF">CDD81_3100</name>
</gene>
<evidence type="ECO:0000256" key="3">
    <source>
        <dbReference type="ARBA" id="ARBA00009734"/>
    </source>
</evidence>
<dbReference type="GO" id="GO:0016491">
    <property type="term" value="F:oxidoreductase activity"/>
    <property type="evidence" value="ECO:0007669"/>
    <property type="project" value="UniProtKB-KW"/>
</dbReference>
<evidence type="ECO:0000256" key="4">
    <source>
        <dbReference type="ARBA" id="ARBA00022946"/>
    </source>
</evidence>
<reference evidence="7 8" key="1">
    <citation type="submission" date="2017-06" db="EMBL/GenBank/DDBJ databases">
        <title>Ant-infecting Ophiocordyceps genomes reveal a high diversity of potential behavioral manipulation genes and a possible major role for enterotoxins.</title>
        <authorList>
            <person name="De Bekker C."/>
            <person name="Evans H.C."/>
            <person name="Brachmann A."/>
            <person name="Hughes D.P."/>
        </authorList>
    </citation>
    <scope>NUCLEOTIDE SEQUENCE [LARGE SCALE GENOMIC DNA]</scope>
    <source>
        <strain evidence="7 8">Map64</strain>
    </source>
</reference>
<dbReference type="Proteomes" id="UP000226192">
    <property type="component" value="Unassembled WGS sequence"/>
</dbReference>
<dbReference type="InterPro" id="IPR012882">
    <property type="entry name" value="Fmp46"/>
</dbReference>